<dbReference type="AlphaFoldDB" id="A0A7X3G293"/>
<reference evidence="2 3" key="1">
    <citation type="submission" date="2019-12" db="EMBL/GenBank/DDBJ databases">
        <authorList>
            <person name="Li C."/>
            <person name="Zhao J."/>
        </authorList>
    </citation>
    <scope>NUCLEOTIDE SEQUENCE [LARGE SCALE GENOMIC DNA]</scope>
    <source>
        <strain evidence="2 3">NEAU-DD11</strain>
    </source>
</reference>
<protein>
    <submittedName>
        <fullName evidence="2">Uncharacterized protein</fullName>
    </submittedName>
</protein>
<gene>
    <name evidence="2" type="ORF">GPY61_20890</name>
</gene>
<feature type="chain" id="PRO_5031469602" evidence="1">
    <location>
        <begin position="28"/>
        <end position="134"/>
    </location>
</feature>
<dbReference type="Proteomes" id="UP000443353">
    <property type="component" value="Unassembled WGS sequence"/>
</dbReference>
<feature type="signal peptide" evidence="1">
    <location>
        <begin position="1"/>
        <end position="27"/>
    </location>
</feature>
<keyword evidence="1" id="KW-0732">Signal</keyword>
<evidence type="ECO:0000313" key="3">
    <source>
        <dbReference type="Proteomes" id="UP000443353"/>
    </source>
</evidence>
<comment type="caution">
    <text evidence="2">The sequence shown here is derived from an EMBL/GenBank/DDBJ whole genome shotgun (WGS) entry which is preliminary data.</text>
</comment>
<proteinExistence type="predicted"/>
<name>A0A7X3G293_9BURK</name>
<accession>A0A7X3G293</accession>
<dbReference type="EMBL" id="WSES01000006">
    <property type="protein sequence ID" value="MVW62391.1"/>
    <property type="molecule type" value="Genomic_DNA"/>
</dbReference>
<evidence type="ECO:0000313" key="2">
    <source>
        <dbReference type="EMBL" id="MVW62391.1"/>
    </source>
</evidence>
<sequence length="134" mass="14399">MNTRLEITMKHLVLATAIGLSSVQALACPLSDSLAKRYGISFSGFSTAVPESAAPDTAHGGSFVRVRMPDASNVLDGFHHTIVMDRSTKKAWILRTGGFVGVYQWFGPVDVIDPSLDNCRLEPTDGANRAARHG</sequence>
<dbReference type="RefSeq" id="WP_056328980.1">
    <property type="nucleotide sequence ID" value="NZ_WSES01000006.1"/>
</dbReference>
<evidence type="ECO:0000256" key="1">
    <source>
        <dbReference type="SAM" id="SignalP"/>
    </source>
</evidence>
<keyword evidence="3" id="KW-1185">Reference proteome</keyword>
<organism evidence="2 3">
    <name type="scientific">Massilia cellulosiltytica</name>
    <dbReference type="NCBI Taxonomy" id="2683234"/>
    <lineage>
        <taxon>Bacteria</taxon>
        <taxon>Pseudomonadati</taxon>
        <taxon>Pseudomonadota</taxon>
        <taxon>Betaproteobacteria</taxon>
        <taxon>Burkholderiales</taxon>
        <taxon>Oxalobacteraceae</taxon>
        <taxon>Telluria group</taxon>
        <taxon>Massilia</taxon>
    </lineage>
</organism>